<accession>A0A563VXV9</accession>
<dbReference type="Proteomes" id="UP000320055">
    <property type="component" value="Unassembled WGS sequence"/>
</dbReference>
<dbReference type="RefSeq" id="WP_144874952.1">
    <property type="nucleotide sequence ID" value="NZ_LR214141.1"/>
</dbReference>
<proteinExistence type="predicted"/>
<reference evidence="1 2" key="1">
    <citation type="submission" date="2019-01" db="EMBL/GenBank/DDBJ databases">
        <authorList>
            <person name="Brito A."/>
        </authorList>
    </citation>
    <scope>NUCLEOTIDE SEQUENCE [LARGE SCALE GENOMIC DNA]</scope>
    <source>
        <strain evidence="1">1</strain>
    </source>
</reference>
<evidence type="ECO:0000313" key="1">
    <source>
        <dbReference type="EMBL" id="VEP16113.1"/>
    </source>
</evidence>
<keyword evidence="2" id="KW-1185">Reference proteome</keyword>
<gene>
    <name evidence="1" type="ORF">H1P_4050004</name>
</gene>
<organism evidence="1 2">
    <name type="scientific">Hyella patelloides LEGE 07179</name>
    <dbReference type="NCBI Taxonomy" id="945734"/>
    <lineage>
        <taxon>Bacteria</taxon>
        <taxon>Bacillati</taxon>
        <taxon>Cyanobacteriota</taxon>
        <taxon>Cyanophyceae</taxon>
        <taxon>Pleurocapsales</taxon>
        <taxon>Hyellaceae</taxon>
        <taxon>Hyella</taxon>
    </lineage>
</organism>
<name>A0A563VXV9_9CYAN</name>
<dbReference type="AlphaFoldDB" id="A0A563VXV9"/>
<dbReference type="EMBL" id="CAACVJ010000341">
    <property type="protein sequence ID" value="VEP16113.1"/>
    <property type="molecule type" value="Genomic_DNA"/>
</dbReference>
<dbReference type="OrthoDB" id="200044at2"/>
<sequence length="241" mass="27643">MAVIHLVDGEKGGVGKSFVTRAMIQYGIDRELPFVAVETDRSNPDVNRVYKDRCQFAVFSEDERQAGNADRIFEMAMEQPVIVSLPSQVNRAVTAWIENNELLQIGQEYDVSFCKWFVTNGEYDSIRLFQASLDYYGAQMTHVLVRNFGLCDEWSQVDNDKSLQKLITKYGVKVIDFPKLGYQERYLINQKQLRFDDATKSKNLTVLGRQRVVNFLKNAYEQFDSTGVWSTEIETEKASAS</sequence>
<protein>
    <submittedName>
        <fullName evidence="1">Mobilization protein MobD-like protein</fullName>
    </submittedName>
</protein>
<evidence type="ECO:0000313" key="2">
    <source>
        <dbReference type="Proteomes" id="UP000320055"/>
    </source>
</evidence>